<keyword evidence="10" id="KW-1185">Reference proteome</keyword>
<dbReference type="InterPro" id="IPR037294">
    <property type="entry name" value="ABC_BtuC-like"/>
</dbReference>
<dbReference type="OrthoDB" id="9811721at2"/>
<feature type="transmembrane region" description="Helical" evidence="8">
    <location>
        <begin position="63"/>
        <end position="83"/>
    </location>
</feature>
<dbReference type="PANTHER" id="PTHR30472:SF65">
    <property type="entry name" value="SIDEROPHORE TRANSPORT SYSTEM PERMEASE PROTEIN YFIZ-RELATED"/>
    <property type="match status" value="1"/>
</dbReference>
<gene>
    <name evidence="9" type="ORF">EV207_105163</name>
</gene>
<organism evidence="9 10">
    <name type="scientific">Scopulibacillus darangshiensis</name>
    <dbReference type="NCBI Taxonomy" id="442528"/>
    <lineage>
        <taxon>Bacteria</taxon>
        <taxon>Bacillati</taxon>
        <taxon>Bacillota</taxon>
        <taxon>Bacilli</taxon>
        <taxon>Bacillales</taxon>
        <taxon>Sporolactobacillaceae</taxon>
        <taxon>Scopulibacillus</taxon>
    </lineage>
</organism>
<dbReference type="SUPFAM" id="SSF81345">
    <property type="entry name" value="ABC transporter involved in vitamin B12 uptake, BtuC"/>
    <property type="match status" value="1"/>
</dbReference>
<reference evidence="9 10" key="1">
    <citation type="submission" date="2019-03" db="EMBL/GenBank/DDBJ databases">
        <title>Genomic Encyclopedia of Type Strains, Phase IV (KMG-IV): sequencing the most valuable type-strain genomes for metagenomic binning, comparative biology and taxonomic classification.</title>
        <authorList>
            <person name="Goeker M."/>
        </authorList>
    </citation>
    <scope>NUCLEOTIDE SEQUENCE [LARGE SCALE GENOMIC DNA]</scope>
    <source>
        <strain evidence="9 10">DSM 19377</strain>
    </source>
</reference>
<keyword evidence="3" id="KW-0813">Transport</keyword>
<feature type="transmembrane region" description="Helical" evidence="8">
    <location>
        <begin position="95"/>
        <end position="116"/>
    </location>
</feature>
<dbReference type="Gene3D" id="1.10.3470.10">
    <property type="entry name" value="ABC transporter involved in vitamin B12 uptake, BtuC"/>
    <property type="match status" value="1"/>
</dbReference>
<sequence>MQGVFRSNLIKGCGLVIFMIIVLICMVASVILGLTHVNAAMVIDAYTHFDGSNQHIIIRQERVPRALIGASVGASLAIAGALMQGLTRNPLASPSILGVNAGASFFIVMAVTFFGMTSLSGFTWLAFLGAAAASAVVYGIGSLGREGLTPVKLTLAGAAIAALFSSLTQGMLSTNEKSLDTVLFWLVGSIQGRDLTLLLAVLPYLVIGWLVSLVISPKINTLMLGENVAKGLGQNTIIVKMVAGLVVVFLSGGSVAIAGPVGFIGIVIPHIARWFVGNDFRWLIPYSAMLGATLLLVADIAARFVVIPSEVPVGVMTAIVGTPFFIYLARKGDFK</sequence>
<dbReference type="AlphaFoldDB" id="A0A4R2P8W0"/>
<feature type="transmembrane region" description="Helical" evidence="8">
    <location>
        <begin position="12"/>
        <end position="43"/>
    </location>
</feature>
<keyword evidence="6 8" id="KW-1133">Transmembrane helix</keyword>
<evidence type="ECO:0000256" key="2">
    <source>
        <dbReference type="ARBA" id="ARBA00007935"/>
    </source>
</evidence>
<evidence type="ECO:0000313" key="10">
    <source>
        <dbReference type="Proteomes" id="UP000295416"/>
    </source>
</evidence>
<comment type="subcellular location">
    <subcellularLocation>
        <location evidence="1">Cell membrane</location>
        <topology evidence="1">Multi-pass membrane protein</topology>
    </subcellularLocation>
</comment>
<feature type="transmembrane region" description="Helical" evidence="8">
    <location>
        <begin position="311"/>
        <end position="329"/>
    </location>
</feature>
<dbReference type="InterPro" id="IPR000522">
    <property type="entry name" value="ABC_transptr_permease_BtuC"/>
</dbReference>
<name>A0A4R2P8W0_9BACL</name>
<dbReference type="CDD" id="cd06550">
    <property type="entry name" value="TM_ABC_iron-siderophores_like"/>
    <property type="match status" value="1"/>
</dbReference>
<feature type="transmembrane region" description="Helical" evidence="8">
    <location>
        <begin position="122"/>
        <end position="141"/>
    </location>
</feature>
<evidence type="ECO:0000256" key="3">
    <source>
        <dbReference type="ARBA" id="ARBA00022448"/>
    </source>
</evidence>
<comment type="similarity">
    <text evidence="2">Belongs to the binding-protein-dependent transport system permease family. FecCD subfamily.</text>
</comment>
<keyword evidence="4" id="KW-1003">Cell membrane</keyword>
<evidence type="ECO:0000256" key="7">
    <source>
        <dbReference type="ARBA" id="ARBA00023136"/>
    </source>
</evidence>
<accession>A0A4R2P8W0</accession>
<evidence type="ECO:0000256" key="6">
    <source>
        <dbReference type="ARBA" id="ARBA00022989"/>
    </source>
</evidence>
<dbReference type="GO" id="GO:0005886">
    <property type="term" value="C:plasma membrane"/>
    <property type="evidence" value="ECO:0007669"/>
    <property type="project" value="UniProtKB-SubCell"/>
</dbReference>
<dbReference type="EMBL" id="SLXK01000005">
    <property type="protein sequence ID" value="TCP30634.1"/>
    <property type="molecule type" value="Genomic_DNA"/>
</dbReference>
<proteinExistence type="inferred from homology"/>
<feature type="transmembrane region" description="Helical" evidence="8">
    <location>
        <begin position="153"/>
        <end position="175"/>
    </location>
</feature>
<evidence type="ECO:0000256" key="8">
    <source>
        <dbReference type="SAM" id="Phobius"/>
    </source>
</evidence>
<evidence type="ECO:0000256" key="5">
    <source>
        <dbReference type="ARBA" id="ARBA00022692"/>
    </source>
</evidence>
<dbReference type="PANTHER" id="PTHR30472">
    <property type="entry name" value="FERRIC ENTEROBACTIN TRANSPORT SYSTEM PERMEASE PROTEIN"/>
    <property type="match status" value="1"/>
</dbReference>
<dbReference type="Proteomes" id="UP000295416">
    <property type="component" value="Unassembled WGS sequence"/>
</dbReference>
<dbReference type="FunFam" id="1.10.3470.10:FF:000001">
    <property type="entry name" value="Vitamin B12 ABC transporter permease BtuC"/>
    <property type="match status" value="1"/>
</dbReference>
<feature type="transmembrane region" description="Helical" evidence="8">
    <location>
        <begin position="283"/>
        <end position="305"/>
    </location>
</feature>
<keyword evidence="7 8" id="KW-0472">Membrane</keyword>
<dbReference type="RefSeq" id="WP_132744637.1">
    <property type="nucleotide sequence ID" value="NZ_SLXK01000005.1"/>
</dbReference>
<dbReference type="GO" id="GO:0033214">
    <property type="term" value="P:siderophore-iron import into cell"/>
    <property type="evidence" value="ECO:0007669"/>
    <property type="project" value="TreeGrafter"/>
</dbReference>
<dbReference type="GO" id="GO:0022857">
    <property type="term" value="F:transmembrane transporter activity"/>
    <property type="evidence" value="ECO:0007669"/>
    <property type="project" value="InterPro"/>
</dbReference>
<feature type="transmembrane region" description="Helical" evidence="8">
    <location>
        <begin position="195"/>
        <end position="216"/>
    </location>
</feature>
<evidence type="ECO:0000256" key="1">
    <source>
        <dbReference type="ARBA" id="ARBA00004651"/>
    </source>
</evidence>
<evidence type="ECO:0000313" key="9">
    <source>
        <dbReference type="EMBL" id="TCP30634.1"/>
    </source>
</evidence>
<comment type="caution">
    <text evidence="9">The sequence shown here is derived from an EMBL/GenBank/DDBJ whole genome shotgun (WGS) entry which is preliminary data.</text>
</comment>
<protein>
    <submittedName>
        <fullName evidence="9">Iron complex transport system permease protein</fullName>
    </submittedName>
</protein>
<keyword evidence="5 8" id="KW-0812">Transmembrane</keyword>
<feature type="transmembrane region" description="Helical" evidence="8">
    <location>
        <begin position="256"/>
        <end position="276"/>
    </location>
</feature>
<evidence type="ECO:0000256" key="4">
    <source>
        <dbReference type="ARBA" id="ARBA00022475"/>
    </source>
</evidence>
<dbReference type="Pfam" id="PF01032">
    <property type="entry name" value="FecCD"/>
    <property type="match status" value="1"/>
</dbReference>